<feature type="compositionally biased region" description="Polar residues" evidence="1">
    <location>
        <begin position="1241"/>
        <end position="1254"/>
    </location>
</feature>
<reference evidence="4 5" key="1">
    <citation type="journal article" date="2015" name="Genome Biol. Evol.">
        <title>Comparative Genomics of a Bacterivorous Green Alga Reveals Evolutionary Causalities and Consequences of Phago-Mixotrophic Mode of Nutrition.</title>
        <authorList>
            <person name="Burns J.A."/>
            <person name="Paasch A."/>
            <person name="Narechania A."/>
            <person name="Kim E."/>
        </authorList>
    </citation>
    <scope>NUCLEOTIDE SEQUENCE [LARGE SCALE GENOMIC DNA]</scope>
    <source>
        <strain evidence="4 5">PLY_AMNH</strain>
    </source>
</reference>
<evidence type="ECO:0000259" key="3">
    <source>
        <dbReference type="Pfam" id="PF13229"/>
    </source>
</evidence>
<organism evidence="4 5">
    <name type="scientific">Cymbomonas tetramitiformis</name>
    <dbReference type="NCBI Taxonomy" id="36881"/>
    <lineage>
        <taxon>Eukaryota</taxon>
        <taxon>Viridiplantae</taxon>
        <taxon>Chlorophyta</taxon>
        <taxon>Pyramimonadophyceae</taxon>
        <taxon>Pyramimonadales</taxon>
        <taxon>Pyramimonadaceae</taxon>
        <taxon>Cymbomonas</taxon>
    </lineage>
</organism>
<keyword evidence="2" id="KW-1133">Transmembrane helix</keyword>
<evidence type="ECO:0000313" key="5">
    <source>
        <dbReference type="Proteomes" id="UP001190700"/>
    </source>
</evidence>
<sequence length="1367" mass="146806">MSDVWLWIHDSTLARNGAIQGGGLYGFVMTLKVTNGLFFANRAQKEGGAISLESSAAQAFGTTLESNTADLFGGGGLSATNSEIHLEACAVQRNSATSAAGGGLYLAHTKTSIVNTTVASNAAATGAGISLLGSGVTSFQGARVSNNEAQAQGGGIHVLEGGRLTLGNSSVVEGNVAYAGAGILADQAALYLSESHVRGNRAGNRDAAAGLQLSGAFAEADGVVFEQQQGNALRVMHNSTALMRSSTFFNNSATPIGGALMSDSTSYAMLRGCLFSHNSAVNGSAAHHAGAVAIHNCTFHANVAEQHGQIYLDLSGGGETVSINASRFLRNVAQEHGAALYMREARGWQASSVTLAGLHAEENHAYLGGSFMFWEPVWDNDVVSLPPECSICTLVNNTASYSSVEGLASEVYGLRVRAPDMDVRGGELISSPIEAEAVDLFGQVVTTFVATMILVSTDSKCDLGGIVAENTVTGVASFQFVVVNGAPGVSCQVKLTTGSMATSFSLQLRYCAPGEQYDVGAQTCTPCPEGFLKFANDSTTCYDCEGNADLLCPGGNRYDIPNGTWLAPAAWSAAEDVRCEEEGLDAAHCFVDYLYQCYVPSACTTTVDARRSGSGLEEVASLELCALDSGYGGGVLCGGTFPVVCQGGYYQDSLGDRCLRCGSKEGVSGALVAVLAMLLVLTVVGFGVLMGKSQIILGAMEGQNNLEDLAEFRGSVEALAGLVPKLGILLGYLQVFGALGSVFDADLLPDLLLTFTKSFFVFNLDISVFLNLQCFSYYHLPSTESLSAFMVTFVISVMMPFLIILLFAFCFRVYLLCFNNNTSLTKVESKVEEMELFYRCIAGVLFFLTFIHPSVSTTVMHMFNCTDYWYTDAFSQQSWVNMGSDIECYTTNWYLSIAAAVFTCAVYLVGFPLGLAVFMMRRRRYVKCLMEIRDYGSWSEAMFKKGLWKEALDQTQIYDSLSPGSNLRKLWSRTSFDRTSGMISADYFPETETPTDHPDTPVQCRDVYIHRGMLGTAEAGSPLMRRAESMTTAQREEDGIESLGPARIVTLADGGIIPVRSYQKSELGEGGVTSMKTVTELDSKHVSQALGTTFTDPFEDDFFFWQCYEIVRRLMQTGAVLLIKLLFGSEIIAVAYATLVSIIALCLFLRFRPFKEDDDDALMQVILLNQMMCQYLLMCISLTDHGSGVLGIILVVCQVCLVSYALKLMYPGLMALASSTTRALVKLTRKISKKSKRTKNTDPSSKLSAPPSQKDTPDPITAEQASVRDDPQMPSSPSLTLDIVSHGQWAPWAMGAVGSDLDDNALDGSRDTANNFYLQDSDLVPSDDVTLAYDSNDEPAYESADQELAHKSAAFPDTAGFDVTSRL</sequence>
<dbReference type="PANTHER" id="PTHR11319">
    <property type="entry name" value="G PROTEIN-COUPLED RECEPTOR-RELATED"/>
    <property type="match status" value="1"/>
</dbReference>
<comment type="caution">
    <text evidence="4">The sequence shown here is derived from an EMBL/GenBank/DDBJ whole genome shotgun (WGS) entry which is preliminary data.</text>
</comment>
<gene>
    <name evidence="4" type="ORF">CYMTET_19230</name>
</gene>
<dbReference type="Gene3D" id="2.160.20.10">
    <property type="entry name" value="Single-stranded right-handed beta-helix, Pectin lyase-like"/>
    <property type="match status" value="1"/>
</dbReference>
<evidence type="ECO:0000256" key="2">
    <source>
        <dbReference type="SAM" id="Phobius"/>
    </source>
</evidence>
<dbReference type="Pfam" id="PF13229">
    <property type="entry name" value="Beta_helix"/>
    <property type="match status" value="1"/>
</dbReference>
<feature type="transmembrane region" description="Helical" evidence="2">
    <location>
        <begin position="1189"/>
        <end position="1206"/>
    </location>
</feature>
<keyword evidence="5" id="KW-1185">Reference proteome</keyword>
<keyword evidence="2" id="KW-0812">Transmembrane</keyword>
<protein>
    <recommendedName>
        <fullName evidence="3">Right handed beta helix domain-containing protein</fullName>
    </recommendedName>
</protein>
<feature type="transmembrane region" description="Helical" evidence="2">
    <location>
        <begin position="893"/>
        <end position="920"/>
    </location>
</feature>
<accession>A0AAE0G7T2</accession>
<feature type="region of interest" description="Disordered" evidence="1">
    <location>
        <begin position="1231"/>
        <end position="1260"/>
    </location>
</feature>
<proteinExistence type="predicted"/>
<keyword evidence="2" id="KW-0472">Membrane</keyword>
<dbReference type="InterPro" id="IPR039448">
    <property type="entry name" value="Beta_helix"/>
</dbReference>
<dbReference type="EMBL" id="LGRX02008949">
    <property type="protein sequence ID" value="KAK3272481.1"/>
    <property type="molecule type" value="Genomic_DNA"/>
</dbReference>
<name>A0AAE0G7T2_9CHLO</name>
<dbReference type="Proteomes" id="UP001190700">
    <property type="component" value="Unassembled WGS sequence"/>
</dbReference>
<feature type="domain" description="Right handed beta helix" evidence="3">
    <location>
        <begin position="127"/>
        <end position="306"/>
    </location>
</feature>
<evidence type="ECO:0000256" key="1">
    <source>
        <dbReference type="SAM" id="MobiDB-lite"/>
    </source>
</evidence>
<evidence type="ECO:0000313" key="4">
    <source>
        <dbReference type="EMBL" id="KAK3272481.1"/>
    </source>
</evidence>
<dbReference type="PANTHER" id="PTHR11319:SF35">
    <property type="entry name" value="OUTER MEMBRANE PROTEIN PMPC-RELATED"/>
    <property type="match status" value="1"/>
</dbReference>
<dbReference type="SUPFAM" id="SSF51126">
    <property type="entry name" value="Pectin lyase-like"/>
    <property type="match status" value="2"/>
</dbReference>
<feature type="transmembrane region" description="Helical" evidence="2">
    <location>
        <begin position="786"/>
        <end position="815"/>
    </location>
</feature>
<dbReference type="InterPro" id="IPR012334">
    <property type="entry name" value="Pectin_lyas_fold"/>
</dbReference>
<dbReference type="InterPro" id="IPR011050">
    <property type="entry name" value="Pectin_lyase_fold/virulence"/>
</dbReference>
<feature type="transmembrane region" description="Helical" evidence="2">
    <location>
        <begin position="1162"/>
        <end position="1182"/>
    </location>
</feature>
<feature type="transmembrane region" description="Helical" evidence="2">
    <location>
        <begin position="1121"/>
        <end position="1150"/>
    </location>
</feature>
<feature type="transmembrane region" description="Helical" evidence="2">
    <location>
        <begin position="836"/>
        <end position="855"/>
    </location>
</feature>
<feature type="transmembrane region" description="Helical" evidence="2">
    <location>
        <begin position="667"/>
        <end position="690"/>
    </location>
</feature>